<dbReference type="Gene3D" id="2.40.30.10">
    <property type="entry name" value="Translation factors"/>
    <property type="match status" value="1"/>
</dbReference>
<sequence length="404" mass="44583">MPQNIAVIGGGAAGFFAAFSCKTHSPNARVTIFEKTGKLLSKVKVSGGGRCNVTHACFNNNDLIKFYPRGGKHLKKVFGQFTTSDTVAWFQERGVELKAEADNRMFPITDNSQTIIDCFLKEATKLGIQVVVNANVNSIQPKQPGFDLKIGEKTQFFDKVIVASGGSPKAQGFDWLKALGHEIIPPVPSLFTFNMPKEPIKNLMGLSVPNATVRVQGTKLQQSGPLLITHWGMSGPAILKTSAWGARVLSDLNYDFKIQVNWLGPMNEEELRAWFTNSLQTIGKRKIRNKNPFEIPNRLWDFFLEKVEVDGEGIWAELSKKSLNRLINLLLNDTYQVKGKTTFKEEFVTSGGVALSDVDFNSMESRKCPDLFFAGEVIDVDGVTGGFNFQAAWSTGFVAGKTSE</sequence>
<dbReference type="Gene3D" id="1.10.8.260">
    <property type="entry name" value="HI0933 insert domain-like"/>
    <property type="match status" value="1"/>
</dbReference>
<dbReference type="EMBL" id="JSVA01000017">
    <property type="protein sequence ID" value="KOF01998.1"/>
    <property type="molecule type" value="Genomic_DNA"/>
</dbReference>
<dbReference type="PANTHER" id="PTHR42887">
    <property type="entry name" value="OS12G0638800 PROTEIN"/>
    <property type="match status" value="1"/>
</dbReference>
<evidence type="ECO:0000256" key="2">
    <source>
        <dbReference type="ARBA" id="ARBA00022630"/>
    </source>
</evidence>
<evidence type="ECO:0000259" key="5">
    <source>
        <dbReference type="Pfam" id="PF22780"/>
    </source>
</evidence>
<dbReference type="InterPro" id="IPR004792">
    <property type="entry name" value="BaiN-like"/>
</dbReference>
<keyword evidence="3" id="KW-0274">FAD</keyword>
<dbReference type="PANTHER" id="PTHR42887:SF2">
    <property type="entry name" value="OS12G0638800 PROTEIN"/>
    <property type="match status" value="1"/>
</dbReference>
<evidence type="ECO:0000259" key="4">
    <source>
        <dbReference type="Pfam" id="PF03486"/>
    </source>
</evidence>
<feature type="domain" description="RsdA/BaiN/AoA(So)-like insert" evidence="5">
    <location>
        <begin position="187"/>
        <end position="348"/>
    </location>
</feature>
<organism evidence="6 7">
    <name type="scientific">Roseivirga seohaensis subsp. aquiponti</name>
    <dbReference type="NCBI Taxonomy" id="1566026"/>
    <lineage>
        <taxon>Bacteria</taxon>
        <taxon>Pseudomonadati</taxon>
        <taxon>Bacteroidota</taxon>
        <taxon>Cytophagia</taxon>
        <taxon>Cytophagales</taxon>
        <taxon>Roseivirgaceae</taxon>
        <taxon>Roseivirga</taxon>
    </lineage>
</organism>
<comment type="caution">
    <text evidence="6">The sequence shown here is derived from an EMBL/GenBank/DDBJ whole genome shotgun (WGS) entry which is preliminary data.</text>
</comment>
<dbReference type="Gene3D" id="3.50.50.60">
    <property type="entry name" value="FAD/NAD(P)-binding domain"/>
    <property type="match status" value="1"/>
</dbReference>
<keyword evidence="7" id="KW-1185">Reference proteome</keyword>
<dbReference type="AlphaFoldDB" id="A0A0L8AHY5"/>
<dbReference type="SUPFAM" id="SSF160996">
    <property type="entry name" value="HI0933 insert domain-like"/>
    <property type="match status" value="1"/>
</dbReference>
<comment type="cofactor">
    <cofactor evidence="1">
        <name>FAD</name>
        <dbReference type="ChEBI" id="CHEBI:57692"/>
    </cofactor>
</comment>
<name>A0A0L8AHY5_9BACT</name>
<reference evidence="7" key="1">
    <citation type="submission" date="2014-11" db="EMBL/GenBank/DDBJ databases">
        <title>Genome sequencing of Roseivirga sp. D-25.</title>
        <authorList>
            <person name="Selvaratnam C."/>
            <person name="Thevarajoo S."/>
            <person name="Goh K.M."/>
            <person name="Eee R."/>
            <person name="Chan K.-G."/>
            <person name="Chong C.S."/>
        </authorList>
    </citation>
    <scope>NUCLEOTIDE SEQUENCE [LARGE SCALE GENOMIC DNA]</scope>
    <source>
        <strain evidence="7">D-25</strain>
    </source>
</reference>
<dbReference type="InterPro" id="IPR023166">
    <property type="entry name" value="BaiN-like_dom_sf"/>
</dbReference>
<dbReference type="RefSeq" id="WP_053224522.1">
    <property type="nucleotide sequence ID" value="NZ_JSVA01000017.1"/>
</dbReference>
<protein>
    <submittedName>
        <fullName evidence="6">Flavoprotein</fullName>
    </submittedName>
</protein>
<proteinExistence type="predicted"/>
<dbReference type="InterPro" id="IPR055178">
    <property type="entry name" value="RsdA/BaiN/AoA(So)-like_dom"/>
</dbReference>
<feature type="domain" description="RsdA/BaiN/AoA(So)-like Rossmann fold-like" evidence="4">
    <location>
        <begin position="4"/>
        <end position="401"/>
    </location>
</feature>
<dbReference type="NCBIfam" id="TIGR00275">
    <property type="entry name" value="aminoacetone oxidase family FAD-binding enzyme"/>
    <property type="match status" value="1"/>
</dbReference>
<dbReference type="InterPro" id="IPR057661">
    <property type="entry name" value="RsdA/BaiN/AoA(So)_Rossmann"/>
</dbReference>
<evidence type="ECO:0000313" key="7">
    <source>
        <dbReference type="Proteomes" id="UP000036908"/>
    </source>
</evidence>
<accession>A0A0L8AHY5</accession>
<dbReference type="Pfam" id="PF03486">
    <property type="entry name" value="HI0933_like"/>
    <property type="match status" value="1"/>
</dbReference>
<evidence type="ECO:0000313" key="6">
    <source>
        <dbReference type="EMBL" id="KOF01998.1"/>
    </source>
</evidence>
<dbReference type="Proteomes" id="UP000036908">
    <property type="component" value="Unassembled WGS sequence"/>
</dbReference>
<evidence type="ECO:0000256" key="1">
    <source>
        <dbReference type="ARBA" id="ARBA00001974"/>
    </source>
</evidence>
<gene>
    <name evidence="6" type="ORF">OB69_14820</name>
</gene>
<evidence type="ECO:0000256" key="3">
    <source>
        <dbReference type="ARBA" id="ARBA00022827"/>
    </source>
</evidence>
<dbReference type="Pfam" id="PF22780">
    <property type="entry name" value="HI0933_like_1st"/>
    <property type="match status" value="1"/>
</dbReference>
<dbReference type="InterPro" id="IPR036188">
    <property type="entry name" value="FAD/NAD-bd_sf"/>
</dbReference>
<dbReference type="PRINTS" id="PR00368">
    <property type="entry name" value="FADPNR"/>
</dbReference>
<dbReference type="SUPFAM" id="SSF51905">
    <property type="entry name" value="FAD/NAD(P)-binding domain"/>
    <property type="match status" value="1"/>
</dbReference>
<dbReference type="PATRIC" id="fig|1566026.4.peg.1277"/>
<dbReference type="OrthoDB" id="9773233at2"/>
<keyword evidence="2" id="KW-0285">Flavoprotein</keyword>